<dbReference type="Proteomes" id="UP000005239">
    <property type="component" value="Unassembled WGS sequence"/>
</dbReference>
<evidence type="ECO:0000313" key="3">
    <source>
        <dbReference type="EnsemblMetazoa" id="PPA07665.1"/>
    </source>
</evidence>
<feature type="transmembrane region" description="Helical" evidence="2">
    <location>
        <begin position="6"/>
        <end position="25"/>
    </location>
</feature>
<sequence>ILPSILLFGGGLIFGHLIAFAIVMLKQNQILKKATAPPSPPNKNNSLTKKDSVEVTIEDEVQKQTTQNLNAPMKPSEKRRRAKASTKAINVHMQKRSEKNRYSVSKTKSTGSSSNSIGEESFERRLSNGPKVLPKPGTLRNSATPISKRKHVRTGMHETPEKQGIIQAVFGRCDVADKNKLEMIDQGAVPAVLEFLNPTYSTHTRKTAVEYLLGLRQFATADYSRIKQQKEGKTPYIEIHDFMENNVKTMTAAVNIASEILNESQPKLFASNAEGKLATIDLLSIAIHRLTFSLKLYAKPQSHNNQGGSSKWAFLNSWSGDFADGESAHRNELMDLLKRLWLCAGILARDEKIHGPLLDPNRHLIDNMRLAVKHFQSGAIYVQTPQCGSLCERFIDALCEFSKSGEGLKAVEEMKDVLIVPLATCGSKQGETCANRANELLKKLGTPAKTPSNI</sequence>
<evidence type="ECO:0000256" key="1">
    <source>
        <dbReference type="SAM" id="MobiDB-lite"/>
    </source>
</evidence>
<reference evidence="3" key="2">
    <citation type="submission" date="2022-06" db="UniProtKB">
        <authorList>
            <consortium name="EnsemblMetazoa"/>
        </authorList>
    </citation>
    <scope>IDENTIFICATION</scope>
    <source>
        <strain evidence="3">PS312</strain>
    </source>
</reference>
<feature type="region of interest" description="Disordered" evidence="1">
    <location>
        <begin position="34"/>
        <end position="53"/>
    </location>
</feature>
<accession>A0A8R1Y8V8</accession>
<keyword evidence="2" id="KW-0812">Transmembrane</keyword>
<reference evidence="4" key="1">
    <citation type="journal article" date="2008" name="Nat. Genet.">
        <title>The Pristionchus pacificus genome provides a unique perspective on nematode lifestyle and parasitism.</title>
        <authorList>
            <person name="Dieterich C."/>
            <person name="Clifton S.W."/>
            <person name="Schuster L.N."/>
            <person name="Chinwalla A."/>
            <person name="Delehaunty K."/>
            <person name="Dinkelacker I."/>
            <person name="Fulton L."/>
            <person name="Fulton R."/>
            <person name="Godfrey J."/>
            <person name="Minx P."/>
            <person name="Mitreva M."/>
            <person name="Roeseler W."/>
            <person name="Tian H."/>
            <person name="Witte H."/>
            <person name="Yang S.P."/>
            <person name="Wilson R.K."/>
            <person name="Sommer R.J."/>
        </authorList>
    </citation>
    <scope>NUCLEOTIDE SEQUENCE [LARGE SCALE GENOMIC DNA]</scope>
    <source>
        <strain evidence="4">PS312</strain>
    </source>
</reference>
<evidence type="ECO:0000256" key="2">
    <source>
        <dbReference type="SAM" id="Phobius"/>
    </source>
</evidence>
<protein>
    <submittedName>
        <fullName evidence="3">Uncharacterized protein</fullName>
    </submittedName>
</protein>
<organism evidence="3 4">
    <name type="scientific">Pristionchus pacificus</name>
    <name type="common">Parasitic nematode worm</name>
    <dbReference type="NCBI Taxonomy" id="54126"/>
    <lineage>
        <taxon>Eukaryota</taxon>
        <taxon>Metazoa</taxon>
        <taxon>Ecdysozoa</taxon>
        <taxon>Nematoda</taxon>
        <taxon>Chromadorea</taxon>
        <taxon>Rhabditida</taxon>
        <taxon>Rhabditina</taxon>
        <taxon>Diplogasteromorpha</taxon>
        <taxon>Diplogasteroidea</taxon>
        <taxon>Neodiplogasteridae</taxon>
        <taxon>Pristionchus</taxon>
    </lineage>
</organism>
<name>A0A2A6B8Q6_PRIPA</name>
<accession>A0A2A6B8Q6</accession>
<dbReference type="EnsemblMetazoa" id="PPA07665.1">
    <property type="protein sequence ID" value="PPA07665.1"/>
    <property type="gene ID" value="WBGene00097219"/>
</dbReference>
<evidence type="ECO:0000313" key="4">
    <source>
        <dbReference type="Proteomes" id="UP000005239"/>
    </source>
</evidence>
<dbReference type="AlphaFoldDB" id="A0A2A6B8Q6"/>
<feature type="region of interest" description="Disordered" evidence="1">
    <location>
        <begin position="60"/>
        <end position="158"/>
    </location>
</feature>
<gene>
    <name evidence="3" type="primary">WBGene00097219</name>
</gene>
<keyword evidence="4" id="KW-1185">Reference proteome</keyword>
<proteinExistence type="predicted"/>
<keyword evidence="2" id="KW-1133">Transmembrane helix</keyword>
<feature type="compositionally biased region" description="Low complexity" evidence="1">
    <location>
        <begin position="103"/>
        <end position="119"/>
    </location>
</feature>
<keyword evidence="2" id="KW-0472">Membrane</keyword>